<dbReference type="InterPro" id="IPR003607">
    <property type="entry name" value="HD/PDEase_dom"/>
</dbReference>
<dbReference type="Pfam" id="PF00990">
    <property type="entry name" value="GGDEF"/>
    <property type="match status" value="1"/>
</dbReference>
<evidence type="ECO:0000259" key="5">
    <source>
        <dbReference type="PROSITE" id="PS51832"/>
    </source>
</evidence>
<dbReference type="NCBIfam" id="TIGR00229">
    <property type="entry name" value="sensory_box"/>
    <property type="match status" value="1"/>
</dbReference>
<dbReference type="SUPFAM" id="SSF109604">
    <property type="entry name" value="HD-domain/PDEase-like"/>
    <property type="match status" value="1"/>
</dbReference>
<dbReference type="PROSITE" id="PS50887">
    <property type="entry name" value="GGDEF"/>
    <property type="match status" value="1"/>
</dbReference>
<dbReference type="InterPro" id="IPR029787">
    <property type="entry name" value="Nucleotide_cyclase"/>
</dbReference>
<dbReference type="InterPro" id="IPR035965">
    <property type="entry name" value="PAS-like_dom_sf"/>
</dbReference>
<feature type="domain" description="HD" evidence="4">
    <location>
        <begin position="432"/>
        <end position="554"/>
    </location>
</feature>
<dbReference type="NCBIfam" id="TIGR00277">
    <property type="entry name" value="HDIG"/>
    <property type="match status" value="1"/>
</dbReference>
<keyword evidence="2" id="KW-0472">Membrane</keyword>
<name>A0AAU7PLN7_9FIRM</name>
<dbReference type="Gene3D" id="3.30.450.20">
    <property type="entry name" value="PAS domain"/>
    <property type="match status" value="1"/>
</dbReference>
<dbReference type="Gene3D" id="3.30.70.270">
    <property type="match status" value="1"/>
</dbReference>
<feature type="transmembrane region" description="Helical" evidence="2">
    <location>
        <begin position="23"/>
        <end position="40"/>
    </location>
</feature>
<organism evidence="6">
    <name type="scientific">Lacrimispora sp. BS-2</name>
    <dbReference type="NCBI Taxonomy" id="3151850"/>
    <lineage>
        <taxon>Bacteria</taxon>
        <taxon>Bacillati</taxon>
        <taxon>Bacillota</taxon>
        <taxon>Clostridia</taxon>
        <taxon>Lachnospirales</taxon>
        <taxon>Lachnospiraceae</taxon>
        <taxon>Lacrimispora</taxon>
    </lineage>
</organism>
<feature type="domain" description="GGDEF" evidence="3">
    <location>
        <begin position="289"/>
        <end position="424"/>
    </location>
</feature>
<keyword evidence="1" id="KW-0175">Coiled coil</keyword>
<gene>
    <name evidence="6" type="ORF">ABFV83_11765</name>
</gene>
<keyword evidence="2" id="KW-1133">Transmembrane helix</keyword>
<dbReference type="AlphaFoldDB" id="A0AAU7PLN7"/>
<evidence type="ECO:0000256" key="1">
    <source>
        <dbReference type="SAM" id="Coils"/>
    </source>
</evidence>
<evidence type="ECO:0000259" key="3">
    <source>
        <dbReference type="PROSITE" id="PS50887"/>
    </source>
</evidence>
<dbReference type="SMART" id="SM00471">
    <property type="entry name" value="HDc"/>
    <property type="match status" value="1"/>
</dbReference>
<dbReference type="InterPro" id="IPR006674">
    <property type="entry name" value="HD_domain"/>
</dbReference>
<reference evidence="6" key="1">
    <citation type="submission" date="2024-06" db="EMBL/GenBank/DDBJ databases">
        <title>Lacrimispora cavernae sp. nov., a novel anaerobe isolated from bat guano pile inside a cave.</title>
        <authorList>
            <person name="Miller S.L."/>
            <person name="Lu N."/>
            <person name="King J."/>
            <person name="Sankaranarayanan K."/>
            <person name="Lawson P.A."/>
        </authorList>
    </citation>
    <scope>NUCLEOTIDE SEQUENCE</scope>
    <source>
        <strain evidence="6">BS-2</strain>
    </source>
</reference>
<dbReference type="RefSeq" id="WP_349944055.1">
    <property type="nucleotide sequence ID" value="NZ_CP157940.1"/>
</dbReference>
<dbReference type="NCBIfam" id="TIGR00254">
    <property type="entry name" value="GGDEF"/>
    <property type="match status" value="1"/>
</dbReference>
<dbReference type="SMART" id="SM00267">
    <property type="entry name" value="GGDEF"/>
    <property type="match status" value="1"/>
</dbReference>
<dbReference type="InterPro" id="IPR000014">
    <property type="entry name" value="PAS"/>
</dbReference>
<dbReference type="Pfam" id="PF13487">
    <property type="entry name" value="HD_5"/>
    <property type="match status" value="1"/>
</dbReference>
<dbReference type="CDD" id="cd01949">
    <property type="entry name" value="GGDEF"/>
    <property type="match status" value="1"/>
</dbReference>
<feature type="transmembrane region" description="Helical" evidence="2">
    <location>
        <begin position="60"/>
        <end position="82"/>
    </location>
</feature>
<evidence type="ECO:0000313" key="6">
    <source>
        <dbReference type="EMBL" id="XBS52516.1"/>
    </source>
</evidence>
<feature type="domain" description="HD-GYP" evidence="5">
    <location>
        <begin position="410"/>
        <end position="601"/>
    </location>
</feature>
<dbReference type="Gene3D" id="1.10.3210.10">
    <property type="entry name" value="Hypothetical protein af1432"/>
    <property type="match status" value="1"/>
</dbReference>
<evidence type="ECO:0000256" key="2">
    <source>
        <dbReference type="SAM" id="Phobius"/>
    </source>
</evidence>
<dbReference type="SUPFAM" id="SSF55785">
    <property type="entry name" value="PYP-like sensor domain (PAS domain)"/>
    <property type="match status" value="1"/>
</dbReference>
<dbReference type="PANTHER" id="PTHR43155:SF2">
    <property type="entry name" value="CYCLIC DI-GMP PHOSPHODIESTERASE PA4108"/>
    <property type="match status" value="1"/>
</dbReference>
<dbReference type="SUPFAM" id="SSF55073">
    <property type="entry name" value="Nucleotide cyclase"/>
    <property type="match status" value="1"/>
</dbReference>
<dbReference type="InterPro" id="IPR000160">
    <property type="entry name" value="GGDEF_dom"/>
</dbReference>
<accession>A0AAU7PLN7</accession>
<proteinExistence type="predicted"/>
<feature type="coiled-coil region" evidence="1">
    <location>
        <begin position="96"/>
        <end position="123"/>
    </location>
</feature>
<dbReference type="PROSITE" id="PS51831">
    <property type="entry name" value="HD"/>
    <property type="match status" value="1"/>
</dbReference>
<dbReference type="InterPro" id="IPR043128">
    <property type="entry name" value="Rev_trsase/Diguanyl_cyclase"/>
</dbReference>
<keyword evidence="2" id="KW-0812">Transmembrane</keyword>
<dbReference type="InterPro" id="IPR006675">
    <property type="entry name" value="HDIG_dom"/>
</dbReference>
<protein>
    <submittedName>
        <fullName evidence="6">HD domain-containing phosphohydrolase</fullName>
    </submittedName>
</protein>
<dbReference type="EMBL" id="CP157940">
    <property type="protein sequence ID" value="XBS52516.1"/>
    <property type="molecule type" value="Genomic_DNA"/>
</dbReference>
<evidence type="ECO:0000259" key="4">
    <source>
        <dbReference type="PROSITE" id="PS51831"/>
    </source>
</evidence>
<dbReference type="PANTHER" id="PTHR43155">
    <property type="entry name" value="CYCLIC DI-GMP PHOSPHODIESTERASE PA4108-RELATED"/>
    <property type="match status" value="1"/>
</dbReference>
<sequence length="601" mass="70142">MIKWLKAKKNDMKQKRDPLKQEGIKICIMYFLFGFVWVYFSDRIVNRLVYNPSARMVIHTYKGIMYVLITASVLYYLISNLLRKVELAERRLGKSYDDLSAANEELKEYVEQLTASEKELRIQYEKIMEYDQRLRISEEKYKAIIRQMQLGMALYEGAAGDDIFEYRLVDSNYSHEALTGLKKEDILGKRFFDIHKNMEPKNLDKLIWTINTGESTSYQRFQENTNYYYEVLASRPKENQLAIILNDITKSKQAEDRLHYLSYHDQLTGLYNRRFFEEQLKRLNSKSYYPLMITMADINGLKLMNDSFGHKVGDKYIQKVAEVLREGFREKDIICRLGGDEFIIISPNTDVKEIKEMIGRVSKRTKHEAVNKITLSVSFGYNAKYKDEESILEVLKKAEDYMYKKKLLESAGIRGKTIYTIMTALHEKNPREEQHSLRVSQLCEKMGTALGLQEDEIKELRTVGMLHDIGKVAIEEGILNKNGKLVEKEWEEIKKHPEIGYRILSTVNELSEMADYVLAHHEWWDGSGYPKGLKENEIPVQSRIIAIADAYDAMISERSYRHALSREYAISELVKGAGTQFCREYVDVFIDKVVYDMGVSV</sequence>
<dbReference type="CDD" id="cd00077">
    <property type="entry name" value="HDc"/>
    <property type="match status" value="1"/>
</dbReference>
<dbReference type="InterPro" id="IPR037522">
    <property type="entry name" value="HD_GYP_dom"/>
</dbReference>
<dbReference type="PROSITE" id="PS51832">
    <property type="entry name" value="HD_GYP"/>
    <property type="match status" value="1"/>
</dbReference>